<dbReference type="SUPFAM" id="SSF56059">
    <property type="entry name" value="Glutathione synthetase ATP-binding domain-like"/>
    <property type="match status" value="1"/>
</dbReference>
<name>A0A1G8JM20_9FIRM</name>
<sequence length="350" mass="40678">MNNQALKTNSEETTTRIYFNRCFSSTHKIIQRFLADNDSKKYELYISHVSPNSYLEEVADYFEVEPVIDGKDYTNYCLDFCQKHNINVFIPRYNVSTLIKFKDRFENLGVKVMFVGNSETYQLLDNKLKTYEALNNKDILGIPKSFSVRNYLDFQMAEDQISKIGNTCLKPISGIGGDGFKLIIDTMSEEDELYKTTSSTIVKDRIVRILKNSNNLKPFMVMEYLEGDEYSIDCLANRGELIIAIPRRKLDLYRQNIEYREDLIELAQKLAKEFSLSYLFNIQIKYHRGKAYLIEINTRMSAGIHKSCFTGVNLLDLGIKLLMGKKVTTPDNIRWGFQIRTTENYEIVNL</sequence>
<keyword evidence="7" id="KW-1185">Reference proteome</keyword>
<dbReference type="Proteomes" id="UP000198656">
    <property type="component" value="Unassembled WGS sequence"/>
</dbReference>
<evidence type="ECO:0000313" key="6">
    <source>
        <dbReference type="EMBL" id="SDI32202.1"/>
    </source>
</evidence>
<dbReference type="PANTHER" id="PTHR43585:SF2">
    <property type="entry name" value="ATP-GRASP ENZYME FSQD"/>
    <property type="match status" value="1"/>
</dbReference>
<dbReference type="GO" id="GO:0005524">
    <property type="term" value="F:ATP binding"/>
    <property type="evidence" value="ECO:0007669"/>
    <property type="project" value="UniProtKB-UniRule"/>
</dbReference>
<dbReference type="GO" id="GO:0016874">
    <property type="term" value="F:ligase activity"/>
    <property type="evidence" value="ECO:0007669"/>
    <property type="project" value="UniProtKB-KW"/>
</dbReference>
<dbReference type="STRING" id="1121419.SAMN05443529_13333"/>
<evidence type="ECO:0000256" key="2">
    <source>
        <dbReference type="ARBA" id="ARBA00022741"/>
    </source>
</evidence>
<dbReference type="Gene3D" id="3.40.50.20">
    <property type="match status" value="1"/>
</dbReference>
<dbReference type="PROSITE" id="PS00867">
    <property type="entry name" value="CPSASE_2"/>
    <property type="match status" value="1"/>
</dbReference>
<evidence type="ECO:0000256" key="3">
    <source>
        <dbReference type="ARBA" id="ARBA00022840"/>
    </source>
</evidence>
<dbReference type="RefSeq" id="WP_092335475.1">
    <property type="nucleotide sequence ID" value="NZ_FNCP01000033.1"/>
</dbReference>
<dbReference type="Pfam" id="PF15632">
    <property type="entry name" value="ATPgrasp_Ter"/>
    <property type="match status" value="1"/>
</dbReference>
<evidence type="ECO:0000313" key="7">
    <source>
        <dbReference type="Proteomes" id="UP000198656"/>
    </source>
</evidence>
<evidence type="ECO:0000259" key="5">
    <source>
        <dbReference type="PROSITE" id="PS50975"/>
    </source>
</evidence>
<feature type="domain" description="ATP-grasp" evidence="5">
    <location>
        <begin position="132"/>
        <end position="323"/>
    </location>
</feature>
<dbReference type="InterPro" id="IPR011761">
    <property type="entry name" value="ATP-grasp"/>
</dbReference>
<protein>
    <submittedName>
        <fullName evidence="6">ATP-grasp domain-containing protein</fullName>
    </submittedName>
</protein>
<dbReference type="InterPro" id="IPR052032">
    <property type="entry name" value="ATP-dep_AA_Ligase"/>
</dbReference>
<evidence type="ECO:0000256" key="1">
    <source>
        <dbReference type="ARBA" id="ARBA00022598"/>
    </source>
</evidence>
<evidence type="ECO:0000256" key="4">
    <source>
        <dbReference type="PROSITE-ProRule" id="PRU00409"/>
    </source>
</evidence>
<dbReference type="InterPro" id="IPR005479">
    <property type="entry name" value="CPAse_ATP-bd"/>
</dbReference>
<dbReference type="AlphaFoldDB" id="A0A1G8JM20"/>
<dbReference type="Gene3D" id="3.30.470.20">
    <property type="entry name" value="ATP-grasp fold, B domain"/>
    <property type="match status" value="1"/>
</dbReference>
<dbReference type="PROSITE" id="PS50975">
    <property type="entry name" value="ATP_GRASP"/>
    <property type="match status" value="1"/>
</dbReference>
<keyword evidence="3 4" id="KW-0067">ATP-binding</keyword>
<proteinExistence type="predicted"/>
<reference evidence="7" key="1">
    <citation type="submission" date="2016-10" db="EMBL/GenBank/DDBJ databases">
        <authorList>
            <person name="Varghese N."/>
            <person name="Submissions S."/>
        </authorList>
    </citation>
    <scope>NUCLEOTIDE SEQUENCE [LARGE SCALE GENOMIC DNA]</scope>
    <source>
        <strain evidence="7">DSM 8344</strain>
    </source>
</reference>
<keyword evidence="1" id="KW-0436">Ligase</keyword>
<dbReference type="PANTHER" id="PTHR43585">
    <property type="entry name" value="FUMIPYRROLE BIOSYNTHESIS PROTEIN C"/>
    <property type="match status" value="1"/>
</dbReference>
<dbReference type="EMBL" id="FNCP01000033">
    <property type="protein sequence ID" value="SDI32202.1"/>
    <property type="molecule type" value="Genomic_DNA"/>
</dbReference>
<gene>
    <name evidence="6" type="ORF">SAMN05443529_13333</name>
</gene>
<dbReference type="GO" id="GO:0046872">
    <property type="term" value="F:metal ion binding"/>
    <property type="evidence" value="ECO:0007669"/>
    <property type="project" value="InterPro"/>
</dbReference>
<keyword evidence="2 4" id="KW-0547">Nucleotide-binding</keyword>
<accession>A0A1G8JM20</accession>
<organism evidence="6 7">
    <name type="scientific">Desulfosporosinus hippei DSM 8344</name>
    <dbReference type="NCBI Taxonomy" id="1121419"/>
    <lineage>
        <taxon>Bacteria</taxon>
        <taxon>Bacillati</taxon>
        <taxon>Bacillota</taxon>
        <taxon>Clostridia</taxon>
        <taxon>Eubacteriales</taxon>
        <taxon>Desulfitobacteriaceae</taxon>
        <taxon>Desulfosporosinus</taxon>
    </lineage>
</organism>
<dbReference type="InterPro" id="IPR011226">
    <property type="entry name" value="ATP-grasp_fam"/>
</dbReference>
<dbReference type="OrthoDB" id="9803907at2"/>
<dbReference type="PIRSF" id="PIRSF029120">
    <property type="entry name" value="UCP029120"/>
    <property type="match status" value="1"/>
</dbReference>